<evidence type="ECO:0000313" key="4">
    <source>
        <dbReference type="Proteomes" id="UP000198588"/>
    </source>
</evidence>
<name>A0A1G5Y965_9HYPH</name>
<feature type="transmembrane region" description="Helical" evidence="2">
    <location>
        <begin position="95"/>
        <end position="115"/>
    </location>
</feature>
<protein>
    <recommendedName>
        <fullName evidence="5">Divergent polysaccharide deacetylase</fullName>
    </recommendedName>
</protein>
<sequence>MLPGRGNQLWPPERSDAMLPGPKGPGSLIRGTGRLVVRRQSVPTLMNAHMSFSKGSRFRDGAHRGYGLADIGKDIERPLGQTVRSPRAAGKVSSGAVMASVVVLAVVGVSGAIALREKPFRKPQEVAVSTPKVTAAAESAAAPAALAPVAAPKAQTPTKTGGPQIIHVQTEEGDSPPKASIVIHDPSTIGQNLKIAHIPDKALIEASDSGPLPVRAADGRRPFDVYARPWSGARGARVAIVIGGLAVSQTGTQAAIARLPPEVTLAFAPQGNSIGRWMQAARQGGHEIVMQVPLEPFDYPNVNPGRNTLTVAASADENLKNLHWALSRTTNYTGVMNYMGARFSADAAAMEPFMAELGKRGLAYIDDGSSARSLAPDLALKDGVPFVSGDTAIDAVQDRGAILKKLDSLEATARAKGSAVGIGSAFDLTVDTVSSWVVEAKKRGIEIVPISAVAIDPQKG</sequence>
<dbReference type="AlphaFoldDB" id="A0A1G5Y965"/>
<dbReference type="Pfam" id="PF04748">
    <property type="entry name" value="Polysacc_deac_2"/>
    <property type="match status" value="1"/>
</dbReference>
<organism evidence="3 4">
    <name type="scientific">Mesorhizobium qingshengii</name>
    <dbReference type="NCBI Taxonomy" id="1165689"/>
    <lineage>
        <taxon>Bacteria</taxon>
        <taxon>Pseudomonadati</taxon>
        <taxon>Pseudomonadota</taxon>
        <taxon>Alphaproteobacteria</taxon>
        <taxon>Hyphomicrobiales</taxon>
        <taxon>Phyllobacteriaceae</taxon>
        <taxon>Mesorhizobium</taxon>
    </lineage>
</organism>
<keyword evidence="2" id="KW-1133">Transmembrane helix</keyword>
<dbReference type="CDD" id="cd10936">
    <property type="entry name" value="CE4_DAC2"/>
    <property type="match status" value="1"/>
</dbReference>
<evidence type="ECO:0000256" key="1">
    <source>
        <dbReference type="SAM" id="MobiDB-lite"/>
    </source>
</evidence>
<dbReference type="GO" id="GO:0005975">
    <property type="term" value="P:carbohydrate metabolic process"/>
    <property type="evidence" value="ECO:0007669"/>
    <property type="project" value="InterPro"/>
</dbReference>
<feature type="region of interest" description="Disordered" evidence="1">
    <location>
        <begin position="1"/>
        <end position="25"/>
    </location>
</feature>
<dbReference type="EMBL" id="FMXM01000008">
    <property type="protein sequence ID" value="SDA79209.1"/>
    <property type="molecule type" value="Genomic_DNA"/>
</dbReference>
<keyword evidence="2" id="KW-0812">Transmembrane</keyword>
<proteinExistence type="predicted"/>
<dbReference type="InterPro" id="IPR006837">
    <property type="entry name" value="Divergent_DAC"/>
</dbReference>
<dbReference type="Proteomes" id="UP000198588">
    <property type="component" value="Unassembled WGS sequence"/>
</dbReference>
<dbReference type="PANTHER" id="PTHR30105:SF2">
    <property type="entry name" value="DIVERGENT POLYSACCHARIDE DEACETYLASE SUPERFAMILY"/>
    <property type="match status" value="1"/>
</dbReference>
<evidence type="ECO:0000313" key="3">
    <source>
        <dbReference type="EMBL" id="SDA79209.1"/>
    </source>
</evidence>
<accession>A0A1G5Y965</accession>
<dbReference type="SUPFAM" id="SSF88713">
    <property type="entry name" value="Glycoside hydrolase/deacetylase"/>
    <property type="match status" value="1"/>
</dbReference>
<dbReference type="Gene3D" id="3.20.20.370">
    <property type="entry name" value="Glycoside hydrolase/deacetylase"/>
    <property type="match status" value="1"/>
</dbReference>
<keyword evidence="2" id="KW-0472">Membrane</keyword>
<reference evidence="3 4" key="1">
    <citation type="submission" date="2016-10" db="EMBL/GenBank/DDBJ databases">
        <authorList>
            <person name="de Groot N.N."/>
        </authorList>
    </citation>
    <scope>NUCLEOTIDE SEQUENCE [LARGE SCALE GENOMIC DNA]</scope>
    <source>
        <strain evidence="3 4">CGMCC 1.12097</strain>
    </source>
</reference>
<evidence type="ECO:0008006" key="5">
    <source>
        <dbReference type="Google" id="ProtNLM"/>
    </source>
</evidence>
<dbReference type="PANTHER" id="PTHR30105">
    <property type="entry name" value="UNCHARACTERIZED YIBQ-RELATED"/>
    <property type="match status" value="1"/>
</dbReference>
<evidence type="ECO:0000256" key="2">
    <source>
        <dbReference type="SAM" id="Phobius"/>
    </source>
</evidence>
<dbReference type="InterPro" id="IPR011330">
    <property type="entry name" value="Glyco_hydro/deAcase_b/a-brl"/>
</dbReference>
<gene>
    <name evidence="3" type="ORF">SAMN02927914_03086</name>
</gene>
<dbReference type="STRING" id="1165689.SAMN02927914_03086"/>